<dbReference type="RefSeq" id="WP_302243663.1">
    <property type="nucleotide sequence ID" value="NZ_JAULJQ010000002.1"/>
</dbReference>
<comment type="caution">
    <text evidence="1">The sequence shown here is derived from an EMBL/GenBank/DDBJ whole genome shotgun (WGS) entry which is preliminary data.</text>
</comment>
<dbReference type="Proteomes" id="UP001171111">
    <property type="component" value="Unassembled WGS sequence"/>
</dbReference>
<evidence type="ECO:0000313" key="2">
    <source>
        <dbReference type="Proteomes" id="UP001171111"/>
    </source>
</evidence>
<gene>
    <name evidence="1" type="ORF">Q2362_02130</name>
</gene>
<reference evidence="1 2" key="1">
    <citation type="submission" date="2023-06" db="EMBL/GenBank/DDBJ databases">
        <title>Campylobacter magnum sp. nov., isolated from cecal contents of domestic pigs (Sus scrofa domesticus).</title>
        <authorList>
            <person name="Papic B."/>
            <person name="Gruntar I."/>
        </authorList>
    </citation>
    <scope>NUCLEOTIDE SEQUENCE [LARGE SCALE GENOMIC DNA]</scope>
    <source>
        <strain evidence="2">34484-21</strain>
    </source>
</reference>
<dbReference type="InterPro" id="IPR009241">
    <property type="entry name" value="HigB-like"/>
</dbReference>
<evidence type="ECO:0000313" key="1">
    <source>
        <dbReference type="EMBL" id="MDO2408897.1"/>
    </source>
</evidence>
<sequence length="113" mass="13027">MKNNIWIIEFVNQKAFDEFEDLPLKIKTRLSHIIKMLEIYGNEVGEPHTASIGEGFFEIRAKSSEGVARSIYCYQKGRKILILATAIKKQDKLPNSVIQIAKQRLKEYQDAND</sequence>
<name>A0ABT8TAL3_9BACT</name>
<protein>
    <submittedName>
        <fullName evidence="1">Type II toxin-antitoxin system RelE/ParE family toxin</fullName>
    </submittedName>
</protein>
<proteinExistence type="predicted"/>
<keyword evidence="2" id="KW-1185">Reference proteome</keyword>
<dbReference type="EMBL" id="JAULJQ010000002">
    <property type="protein sequence ID" value="MDO2408897.1"/>
    <property type="molecule type" value="Genomic_DNA"/>
</dbReference>
<organism evidence="1 2">
    <name type="scientific">Campylobacter magnus</name>
    <dbReference type="NCBI Taxonomy" id="3026462"/>
    <lineage>
        <taxon>Bacteria</taxon>
        <taxon>Pseudomonadati</taxon>
        <taxon>Campylobacterota</taxon>
        <taxon>Epsilonproteobacteria</taxon>
        <taxon>Campylobacterales</taxon>
        <taxon>Campylobacteraceae</taxon>
        <taxon>Campylobacter</taxon>
    </lineage>
</organism>
<dbReference type="Pfam" id="PF05973">
    <property type="entry name" value="Gp49"/>
    <property type="match status" value="1"/>
</dbReference>
<accession>A0ABT8TAL3</accession>